<dbReference type="STRING" id="94130.A0A2Z6S0E8"/>
<evidence type="ECO:0000259" key="7">
    <source>
        <dbReference type="Pfam" id="PF04937"/>
    </source>
</evidence>
<dbReference type="Pfam" id="PF04937">
    <property type="entry name" value="DUF659"/>
    <property type="match status" value="1"/>
</dbReference>
<organism evidence="9 11">
    <name type="scientific">Rhizophagus clarus</name>
    <dbReference type="NCBI Taxonomy" id="94130"/>
    <lineage>
        <taxon>Eukaryota</taxon>
        <taxon>Fungi</taxon>
        <taxon>Fungi incertae sedis</taxon>
        <taxon>Mucoromycota</taxon>
        <taxon>Glomeromycotina</taxon>
        <taxon>Glomeromycetes</taxon>
        <taxon>Glomerales</taxon>
        <taxon>Glomeraceae</taxon>
        <taxon>Rhizophagus</taxon>
    </lineage>
</organism>
<comment type="caution">
    <text evidence="9">The sequence shown here is derived from an EMBL/GenBank/DDBJ whole genome shotgun (WGS) entry which is preliminary data.</text>
</comment>
<feature type="compositionally biased region" description="Basic and acidic residues" evidence="6">
    <location>
        <begin position="1"/>
        <end position="11"/>
    </location>
</feature>
<dbReference type="GO" id="GO:0046983">
    <property type="term" value="F:protein dimerization activity"/>
    <property type="evidence" value="ECO:0007669"/>
    <property type="project" value="InterPro"/>
</dbReference>
<dbReference type="InterPro" id="IPR008906">
    <property type="entry name" value="HATC_C_dom"/>
</dbReference>
<dbReference type="GO" id="GO:0008270">
    <property type="term" value="F:zinc ion binding"/>
    <property type="evidence" value="ECO:0007669"/>
    <property type="project" value="UniProtKB-KW"/>
</dbReference>
<feature type="region of interest" description="Disordered" evidence="6">
    <location>
        <begin position="1"/>
        <end position="28"/>
    </location>
</feature>
<evidence type="ECO:0008006" key="12">
    <source>
        <dbReference type="Google" id="ProtNLM"/>
    </source>
</evidence>
<feature type="region of interest" description="Disordered" evidence="6">
    <location>
        <begin position="688"/>
        <end position="716"/>
    </location>
</feature>
<dbReference type="GO" id="GO:0005634">
    <property type="term" value="C:nucleus"/>
    <property type="evidence" value="ECO:0007669"/>
    <property type="project" value="UniProtKB-SubCell"/>
</dbReference>
<keyword evidence="2" id="KW-0479">Metal-binding</keyword>
<dbReference type="InterPro" id="IPR052035">
    <property type="entry name" value="ZnF_BED_domain_contain"/>
</dbReference>
<feature type="domain" description="HAT C-terminal dimerisation" evidence="8">
    <location>
        <begin position="510"/>
        <end position="579"/>
    </location>
</feature>
<evidence type="ECO:0000313" key="9">
    <source>
        <dbReference type="EMBL" id="GBC08614.1"/>
    </source>
</evidence>
<gene>
    <name evidence="9" type="ORF">RclHR1_08260001</name>
    <name evidence="10" type="ORF">RclHR1_09830009</name>
</gene>
<feature type="compositionally biased region" description="Acidic residues" evidence="6">
    <location>
        <begin position="696"/>
        <end position="708"/>
    </location>
</feature>
<dbReference type="AlphaFoldDB" id="A0A2Z6S0E8"/>
<dbReference type="EMBL" id="BEXD01004233">
    <property type="protein sequence ID" value="GBC08614.1"/>
    <property type="molecule type" value="Genomic_DNA"/>
</dbReference>
<dbReference type="SUPFAM" id="SSF53098">
    <property type="entry name" value="Ribonuclease H-like"/>
    <property type="match status" value="1"/>
</dbReference>
<dbReference type="PANTHER" id="PTHR46481:SF10">
    <property type="entry name" value="ZINC FINGER BED DOMAIN-CONTAINING PROTEIN 39"/>
    <property type="match status" value="1"/>
</dbReference>
<evidence type="ECO:0000256" key="3">
    <source>
        <dbReference type="ARBA" id="ARBA00022771"/>
    </source>
</evidence>
<evidence type="ECO:0000313" key="10">
    <source>
        <dbReference type="EMBL" id="GBC10700.1"/>
    </source>
</evidence>
<keyword evidence="11" id="KW-1185">Reference proteome</keyword>
<keyword evidence="5" id="KW-0539">Nucleus</keyword>
<dbReference type="InterPro" id="IPR012337">
    <property type="entry name" value="RNaseH-like_sf"/>
</dbReference>
<evidence type="ECO:0000256" key="2">
    <source>
        <dbReference type="ARBA" id="ARBA00022723"/>
    </source>
</evidence>
<dbReference type="InterPro" id="IPR007021">
    <property type="entry name" value="DUF659"/>
</dbReference>
<name>A0A2Z6S0E8_9GLOM</name>
<evidence type="ECO:0000256" key="5">
    <source>
        <dbReference type="ARBA" id="ARBA00023242"/>
    </source>
</evidence>
<evidence type="ECO:0000256" key="1">
    <source>
        <dbReference type="ARBA" id="ARBA00004123"/>
    </source>
</evidence>
<proteinExistence type="predicted"/>
<evidence type="ECO:0000256" key="4">
    <source>
        <dbReference type="ARBA" id="ARBA00022833"/>
    </source>
</evidence>
<keyword evidence="4" id="KW-0862">Zinc</keyword>
<comment type="subcellular location">
    <subcellularLocation>
        <location evidence="1">Nucleus</location>
    </subcellularLocation>
</comment>
<evidence type="ECO:0000259" key="8">
    <source>
        <dbReference type="Pfam" id="PF05699"/>
    </source>
</evidence>
<sequence length="735" mass="84013">MTSTLDLEKNKNKGGRPPSSTWEDAIRGNPVGSGKYHATCKYCNFSWSRGDISKLEEHFANHCSEAPGPIVRKYLNKILEREDKVNKKRKIVGSNQLNITDYHDSTKIPDGRVTRINRALAKFFVACGISFRIVEHPFFINFVKELNSSYELPTREFLSDQLLERELSMVNSTVTSVIENGANLTLAFDGWTSPTHRSIWNFVIMTPSREEYLYKLQDLSEHSHTGNYVAEVIGEIIERIGPNKISAIVSDNASNVRNARKIIEEKYPNIENVRCIAHAVNLIACDILKESFGDRLLRKVNTLASFFKNSHQAGAKLTQLIKENSIHGGGIKLYCKTRWTTASESVDSVIRLEPVLEQIITNESNLLNDKVKRVIQTRNFFSDLRILSFVLNPLRKAVLALESRSATLGDCFLSLIRLSAVLKQLPKSFNQNFRNHCFNVMNERFKEFDDDKYITCFFLDPRFRSKPLTAKAYSRIVRCATTIGKRLGFDLKESRALCEQIKDYRDNKPPFDLDESCSLDDPLNWWNLIDTDPRPNSLPRVARHLLAICPNSASCERGFSTLGWLFNDRRLNLNISRLESMAKMIMHWKSNAKKELGFYGIEKNDTRISETEMNIRIAEALAETNDDDDECDVLSNESLPNQITVPSDNCVVLIEHVWIDKFVDLSHKLIIEEIGEIPDDILDESEEEYEKINTDDGNDDEQESEQESDGGGNFDYNVEDLLNEFIDVDDVDEEE</sequence>
<protein>
    <recommendedName>
        <fullName evidence="12">DUF659 domain-containing protein</fullName>
    </recommendedName>
</protein>
<accession>A0A2Z6S0E8</accession>
<dbReference type="Proteomes" id="UP000247702">
    <property type="component" value="Unassembled WGS sequence"/>
</dbReference>
<feature type="domain" description="DUF659" evidence="7">
    <location>
        <begin position="153"/>
        <end position="301"/>
    </location>
</feature>
<dbReference type="EMBL" id="BEXD01004407">
    <property type="protein sequence ID" value="GBC10700.1"/>
    <property type="molecule type" value="Genomic_DNA"/>
</dbReference>
<dbReference type="PANTHER" id="PTHR46481">
    <property type="entry name" value="ZINC FINGER BED DOMAIN-CONTAINING PROTEIN 4"/>
    <property type="match status" value="1"/>
</dbReference>
<evidence type="ECO:0000256" key="6">
    <source>
        <dbReference type="SAM" id="MobiDB-lite"/>
    </source>
</evidence>
<reference evidence="9 11" key="1">
    <citation type="submission" date="2017-11" db="EMBL/GenBank/DDBJ databases">
        <title>The genome of Rhizophagus clarus HR1 reveals common genetic basis of auxotrophy among arbuscular mycorrhizal fungi.</title>
        <authorList>
            <person name="Kobayashi Y."/>
        </authorList>
    </citation>
    <scope>NUCLEOTIDE SEQUENCE [LARGE SCALE GENOMIC DNA]</scope>
    <source>
        <strain evidence="9 11">HR1</strain>
    </source>
</reference>
<evidence type="ECO:0000313" key="11">
    <source>
        <dbReference type="Proteomes" id="UP000247702"/>
    </source>
</evidence>
<keyword evidence="3" id="KW-0863">Zinc-finger</keyword>
<dbReference type="Pfam" id="PF05699">
    <property type="entry name" value="Dimer_Tnp_hAT"/>
    <property type="match status" value="1"/>
</dbReference>